<dbReference type="InterPro" id="IPR052024">
    <property type="entry name" value="Methanogen_methyltrans"/>
</dbReference>
<proteinExistence type="predicted"/>
<dbReference type="PANTHER" id="PTHR47099">
    <property type="entry name" value="METHYLCOBAMIDE:COM METHYLTRANSFERASE MTBA"/>
    <property type="match status" value="1"/>
</dbReference>
<accession>A0A1W1Y9H1</accession>
<dbReference type="GO" id="GO:0004853">
    <property type="term" value="F:uroporphyrinogen decarboxylase activity"/>
    <property type="evidence" value="ECO:0007669"/>
    <property type="project" value="InterPro"/>
</dbReference>
<dbReference type="OrthoDB" id="1674563at2"/>
<dbReference type="AlphaFoldDB" id="A0A1W1Y9H1"/>
<keyword evidence="3" id="KW-1185">Reference proteome</keyword>
<dbReference type="Proteomes" id="UP000192738">
    <property type="component" value="Unassembled WGS sequence"/>
</dbReference>
<reference evidence="2 3" key="1">
    <citation type="submission" date="2017-04" db="EMBL/GenBank/DDBJ databases">
        <authorList>
            <person name="Afonso C.L."/>
            <person name="Miller P.J."/>
            <person name="Scott M.A."/>
            <person name="Spackman E."/>
            <person name="Goraichik I."/>
            <person name="Dimitrov K.M."/>
            <person name="Suarez D.L."/>
            <person name="Swayne D.E."/>
        </authorList>
    </citation>
    <scope>NUCLEOTIDE SEQUENCE [LARGE SCALE GENOMIC DNA]</scope>
    <source>
        <strain evidence="2 3">DSM 5090</strain>
    </source>
</reference>
<organism evidence="2 3">
    <name type="scientific">Sporomusa malonica</name>
    <dbReference type="NCBI Taxonomy" id="112901"/>
    <lineage>
        <taxon>Bacteria</taxon>
        <taxon>Bacillati</taxon>
        <taxon>Bacillota</taxon>
        <taxon>Negativicutes</taxon>
        <taxon>Selenomonadales</taxon>
        <taxon>Sporomusaceae</taxon>
        <taxon>Sporomusa</taxon>
    </lineage>
</organism>
<evidence type="ECO:0000313" key="2">
    <source>
        <dbReference type="EMBL" id="SMC32779.1"/>
    </source>
</evidence>
<dbReference type="Pfam" id="PF01208">
    <property type="entry name" value="URO-D"/>
    <property type="match status" value="1"/>
</dbReference>
<dbReference type="EMBL" id="FWXI01000001">
    <property type="protein sequence ID" value="SMC32779.1"/>
    <property type="molecule type" value="Genomic_DNA"/>
</dbReference>
<dbReference type="GO" id="GO:0006779">
    <property type="term" value="P:porphyrin-containing compound biosynthetic process"/>
    <property type="evidence" value="ECO:0007669"/>
    <property type="project" value="InterPro"/>
</dbReference>
<dbReference type="Gene3D" id="3.20.20.210">
    <property type="match status" value="1"/>
</dbReference>
<protein>
    <submittedName>
        <fullName evidence="2">Uroporphyrinogen-III decarboxylase</fullName>
    </submittedName>
</protein>
<evidence type="ECO:0000313" key="3">
    <source>
        <dbReference type="Proteomes" id="UP000192738"/>
    </source>
</evidence>
<gene>
    <name evidence="2" type="ORF">SAMN04488500_101145</name>
</gene>
<dbReference type="PANTHER" id="PTHR47099:SF1">
    <property type="entry name" value="METHYLCOBAMIDE:COM METHYLTRANSFERASE MTBA"/>
    <property type="match status" value="1"/>
</dbReference>
<dbReference type="InterPro" id="IPR000257">
    <property type="entry name" value="Uroporphyrinogen_deCOase"/>
</dbReference>
<name>A0A1W1Y9H1_9FIRM</name>
<dbReference type="RefSeq" id="WP_084573676.1">
    <property type="nucleotide sequence ID" value="NZ_CP155572.1"/>
</dbReference>
<sequence>MDSSNELYLKHFNRITNAIELGTPDRVPVILAADSFHARHMGVSLADYINDLEAASRTNIASMAQLGEVDGVEYLAPIIWGLGMASMSKLKLPGRELPIDAQWQIDEITPMKIEDYDVIIDKGFNAWAQPIFQSELKQSWDDFLWYRSADWPKIKENYKNAGIVPVSPATTAPPFDRLSNARGMANLVKDMYRIPDKVEAVIKIMTEEMKETIKTTIAQTKPFAYFIGATRSAPEYMSKKMWERFCFPNIKEIVETVVNAGSYPLLHWDNNWDRSLEYLKELPKGKCILATDSNTDLFEAKEVLGDHMCLMGDLPAAILTLGTPEEVYDYSCKLVNNLGPKGFILAVGCCVPLNAKVENMKAMISAATGR</sequence>
<dbReference type="SUPFAM" id="SSF51726">
    <property type="entry name" value="UROD/MetE-like"/>
    <property type="match status" value="1"/>
</dbReference>
<feature type="domain" description="Uroporphyrinogen decarboxylase (URO-D)" evidence="1">
    <location>
        <begin position="174"/>
        <end position="367"/>
    </location>
</feature>
<dbReference type="InterPro" id="IPR038071">
    <property type="entry name" value="UROD/MetE-like_sf"/>
</dbReference>
<dbReference type="STRING" id="112901.SAMN04488500_101145"/>
<evidence type="ECO:0000259" key="1">
    <source>
        <dbReference type="Pfam" id="PF01208"/>
    </source>
</evidence>